<keyword evidence="3" id="KW-1185">Reference proteome</keyword>
<evidence type="ECO:0000313" key="2">
    <source>
        <dbReference type="EMBL" id="MXN63321.1"/>
    </source>
</evidence>
<keyword evidence="1" id="KW-1133">Transmembrane helix</keyword>
<organism evidence="2 3">
    <name type="scientific">Stappia sediminis</name>
    <dbReference type="NCBI Taxonomy" id="2692190"/>
    <lineage>
        <taxon>Bacteria</taxon>
        <taxon>Pseudomonadati</taxon>
        <taxon>Pseudomonadota</taxon>
        <taxon>Alphaproteobacteria</taxon>
        <taxon>Hyphomicrobiales</taxon>
        <taxon>Stappiaceae</taxon>
        <taxon>Stappia</taxon>
    </lineage>
</organism>
<sequence>MRGQENGGQENDWVLLNGFADGELDAALSAAFEARLADEPGLQAELDRILKLKKGLAALRPAEAAPDAATDERKPAKKPRARAFAAIAACLIVAVMSLSAWQYLLPPNLEDSVFALHERLARQTYVVEEGKVEKVVSTGRAFEFSAPDMTASRLFLVDVETGRAGGSDIVGLHYRGLHGCRLTLIAVDGASSAPPMKRAGFLVRNWAAGGFGFVMVASGMDAERFEAVGEYAEAVIQHQLRRRDEFRHAMSETAARPCA</sequence>
<keyword evidence="1" id="KW-0472">Membrane</keyword>
<feature type="transmembrane region" description="Helical" evidence="1">
    <location>
        <begin position="83"/>
        <end position="104"/>
    </location>
</feature>
<dbReference type="Proteomes" id="UP000433101">
    <property type="component" value="Unassembled WGS sequence"/>
</dbReference>
<proteinExistence type="predicted"/>
<comment type="caution">
    <text evidence="2">The sequence shown here is derived from an EMBL/GenBank/DDBJ whole genome shotgun (WGS) entry which is preliminary data.</text>
</comment>
<accession>A0A7X3LQP2</accession>
<protein>
    <recommendedName>
        <fullName evidence="4">Anti-sigma factor</fullName>
    </recommendedName>
</protein>
<evidence type="ECO:0000313" key="3">
    <source>
        <dbReference type="Proteomes" id="UP000433101"/>
    </source>
</evidence>
<evidence type="ECO:0008006" key="4">
    <source>
        <dbReference type="Google" id="ProtNLM"/>
    </source>
</evidence>
<keyword evidence="1" id="KW-0812">Transmembrane</keyword>
<dbReference type="AlphaFoldDB" id="A0A7X3LQP2"/>
<reference evidence="2 3" key="1">
    <citation type="submission" date="2019-12" db="EMBL/GenBank/DDBJ databases">
        <authorList>
            <person name="Li M."/>
        </authorList>
    </citation>
    <scope>NUCLEOTIDE SEQUENCE [LARGE SCALE GENOMIC DNA]</scope>
    <source>
        <strain evidence="2 3">GBMRC 2046</strain>
    </source>
</reference>
<name>A0A7X3LQP2_9HYPH</name>
<evidence type="ECO:0000256" key="1">
    <source>
        <dbReference type="SAM" id="Phobius"/>
    </source>
</evidence>
<dbReference type="EMBL" id="WUMV01000001">
    <property type="protein sequence ID" value="MXN63321.1"/>
    <property type="molecule type" value="Genomic_DNA"/>
</dbReference>
<gene>
    <name evidence="2" type="ORF">GR183_00260</name>
</gene>